<name>A0A517XKX0_9BACT</name>
<accession>A0A517XKX0</accession>
<dbReference type="KEGG" id="uli:ETAA1_00400"/>
<dbReference type="AlphaFoldDB" id="A0A517XKX0"/>
<sequence length="167" mass="18677">MADATAPLWPNTTDAFFRKRDLRHVRQVGLTCVATGLAIAAGTDACDIAGSVNTQDPVSWSATLGRFGMKLAYLPTDVRKLRYYIRELVKLDDLFVVGIYTPFDPAAILADPQPDGWVCGSHLVVLHRDRIYDPLREAATDALEYDRLDCHTKRVFRVVPVRHPRGL</sequence>
<proteinExistence type="predicted"/>
<protein>
    <submittedName>
        <fullName evidence="1">Uncharacterized protein</fullName>
    </submittedName>
</protein>
<gene>
    <name evidence="1" type="ORF">ETAA1_00400</name>
</gene>
<dbReference type="OrthoDB" id="9849933at2"/>
<keyword evidence="2" id="KW-1185">Reference proteome</keyword>
<dbReference type="Proteomes" id="UP000319576">
    <property type="component" value="Chromosome"/>
</dbReference>
<dbReference type="EMBL" id="CP036273">
    <property type="protein sequence ID" value="QDU18157.1"/>
    <property type="molecule type" value="Genomic_DNA"/>
</dbReference>
<organism evidence="1 2">
    <name type="scientific">Urbifossiella limnaea</name>
    <dbReference type="NCBI Taxonomy" id="2528023"/>
    <lineage>
        <taxon>Bacteria</taxon>
        <taxon>Pseudomonadati</taxon>
        <taxon>Planctomycetota</taxon>
        <taxon>Planctomycetia</taxon>
        <taxon>Gemmatales</taxon>
        <taxon>Gemmataceae</taxon>
        <taxon>Urbifossiella</taxon>
    </lineage>
</organism>
<evidence type="ECO:0000313" key="2">
    <source>
        <dbReference type="Proteomes" id="UP000319576"/>
    </source>
</evidence>
<evidence type="ECO:0000313" key="1">
    <source>
        <dbReference type="EMBL" id="QDU18157.1"/>
    </source>
</evidence>
<reference evidence="1 2" key="1">
    <citation type="submission" date="2019-02" db="EMBL/GenBank/DDBJ databases">
        <title>Deep-cultivation of Planctomycetes and their phenomic and genomic characterization uncovers novel biology.</title>
        <authorList>
            <person name="Wiegand S."/>
            <person name="Jogler M."/>
            <person name="Boedeker C."/>
            <person name="Pinto D."/>
            <person name="Vollmers J."/>
            <person name="Rivas-Marin E."/>
            <person name="Kohn T."/>
            <person name="Peeters S.H."/>
            <person name="Heuer A."/>
            <person name="Rast P."/>
            <person name="Oberbeckmann S."/>
            <person name="Bunk B."/>
            <person name="Jeske O."/>
            <person name="Meyerdierks A."/>
            <person name="Storesund J.E."/>
            <person name="Kallscheuer N."/>
            <person name="Luecker S."/>
            <person name="Lage O.M."/>
            <person name="Pohl T."/>
            <person name="Merkel B.J."/>
            <person name="Hornburger P."/>
            <person name="Mueller R.-W."/>
            <person name="Bruemmer F."/>
            <person name="Labrenz M."/>
            <person name="Spormann A.M."/>
            <person name="Op den Camp H."/>
            <person name="Overmann J."/>
            <person name="Amann R."/>
            <person name="Jetten M.S.M."/>
            <person name="Mascher T."/>
            <person name="Medema M.H."/>
            <person name="Devos D.P."/>
            <person name="Kaster A.-K."/>
            <person name="Ovreas L."/>
            <person name="Rohde M."/>
            <person name="Galperin M.Y."/>
            <person name="Jogler C."/>
        </authorList>
    </citation>
    <scope>NUCLEOTIDE SEQUENCE [LARGE SCALE GENOMIC DNA]</scope>
    <source>
        <strain evidence="1 2">ETA_A1</strain>
    </source>
</reference>
<dbReference type="RefSeq" id="WP_145233242.1">
    <property type="nucleotide sequence ID" value="NZ_CP036273.1"/>
</dbReference>